<organism evidence="1 2">
    <name type="scientific">Vibrio ostreicida</name>
    <dbReference type="NCBI Taxonomy" id="526588"/>
    <lineage>
        <taxon>Bacteria</taxon>
        <taxon>Pseudomonadati</taxon>
        <taxon>Pseudomonadota</taxon>
        <taxon>Gammaproteobacteria</taxon>
        <taxon>Vibrionales</taxon>
        <taxon>Vibrionaceae</taxon>
        <taxon>Vibrio</taxon>
    </lineage>
</organism>
<dbReference type="EMBL" id="JAUFQC010000027">
    <property type="protein sequence ID" value="MDN3612242.1"/>
    <property type="molecule type" value="Genomic_DNA"/>
</dbReference>
<comment type="caution">
    <text evidence="1">The sequence shown here is derived from an EMBL/GenBank/DDBJ whole genome shotgun (WGS) entry which is preliminary data.</text>
</comment>
<reference evidence="2" key="1">
    <citation type="journal article" date="2019" name="Int. J. Syst. Evol. Microbiol.">
        <title>The Global Catalogue of Microorganisms (GCM) 10K type strain sequencing project: providing services to taxonomists for standard genome sequencing and annotation.</title>
        <authorList>
            <consortium name="The Broad Institute Genomics Platform"/>
            <consortium name="The Broad Institute Genome Sequencing Center for Infectious Disease"/>
            <person name="Wu L."/>
            <person name="Ma J."/>
        </authorList>
    </citation>
    <scope>NUCLEOTIDE SEQUENCE [LARGE SCALE GENOMIC DNA]</scope>
    <source>
        <strain evidence="2">CECT 7398</strain>
    </source>
</reference>
<gene>
    <name evidence="1" type="ORF">QWZ16_21850</name>
</gene>
<name>A0ABT8BYK8_9VIBR</name>
<proteinExistence type="predicted"/>
<evidence type="ECO:0000313" key="1">
    <source>
        <dbReference type="EMBL" id="MDN3612242.1"/>
    </source>
</evidence>
<dbReference type="RefSeq" id="WP_290313362.1">
    <property type="nucleotide sequence ID" value="NZ_JAUFQC010000027.1"/>
</dbReference>
<accession>A0ABT8BYK8</accession>
<sequence>MLILYCVVAETINFERRRHFTRGILLPASSLPFTGPAGRDDAQQKT</sequence>
<dbReference type="Proteomes" id="UP001238540">
    <property type="component" value="Unassembled WGS sequence"/>
</dbReference>
<protein>
    <submittedName>
        <fullName evidence="1">Uncharacterized protein</fullName>
    </submittedName>
</protein>
<keyword evidence="2" id="KW-1185">Reference proteome</keyword>
<evidence type="ECO:0000313" key="2">
    <source>
        <dbReference type="Proteomes" id="UP001238540"/>
    </source>
</evidence>